<protein>
    <recommendedName>
        <fullName evidence="2">Lipoprotein</fullName>
    </recommendedName>
</protein>
<sequence>MNQLCRILFVLTLLAFAGLLTGCELLHELKPHRLHHMNRGKGMRPPEDVYSKSDETLLRMESSIKC</sequence>
<gene>
    <name evidence="1" type="ORF">MNBD_PLANCTO02-1791</name>
</gene>
<evidence type="ECO:0008006" key="2">
    <source>
        <dbReference type="Google" id="ProtNLM"/>
    </source>
</evidence>
<name>A0A3B1DUC4_9ZZZZ</name>
<evidence type="ECO:0000313" key="1">
    <source>
        <dbReference type="EMBL" id="VAX40463.1"/>
    </source>
</evidence>
<reference evidence="1" key="1">
    <citation type="submission" date="2018-06" db="EMBL/GenBank/DDBJ databases">
        <authorList>
            <person name="Zhirakovskaya E."/>
        </authorList>
    </citation>
    <scope>NUCLEOTIDE SEQUENCE</scope>
</reference>
<organism evidence="1">
    <name type="scientific">hydrothermal vent metagenome</name>
    <dbReference type="NCBI Taxonomy" id="652676"/>
    <lineage>
        <taxon>unclassified sequences</taxon>
        <taxon>metagenomes</taxon>
        <taxon>ecological metagenomes</taxon>
    </lineage>
</organism>
<proteinExistence type="predicted"/>
<dbReference type="AlphaFoldDB" id="A0A3B1DUC4"/>
<dbReference type="PROSITE" id="PS51257">
    <property type="entry name" value="PROKAR_LIPOPROTEIN"/>
    <property type="match status" value="1"/>
</dbReference>
<dbReference type="EMBL" id="UOGL01000443">
    <property type="protein sequence ID" value="VAX40463.1"/>
    <property type="molecule type" value="Genomic_DNA"/>
</dbReference>
<accession>A0A3B1DUC4</accession>